<gene>
    <name evidence="1" type="ORF">METZ01_LOCUS396215</name>
</gene>
<organism evidence="1">
    <name type="scientific">marine metagenome</name>
    <dbReference type="NCBI Taxonomy" id="408172"/>
    <lineage>
        <taxon>unclassified sequences</taxon>
        <taxon>metagenomes</taxon>
        <taxon>ecological metagenomes</taxon>
    </lineage>
</organism>
<proteinExistence type="predicted"/>
<dbReference type="EMBL" id="UINC01150364">
    <property type="protein sequence ID" value="SVD43361.1"/>
    <property type="molecule type" value="Genomic_DNA"/>
</dbReference>
<name>A0A382VBV3_9ZZZZ</name>
<reference evidence="1" key="1">
    <citation type="submission" date="2018-05" db="EMBL/GenBank/DDBJ databases">
        <authorList>
            <person name="Lanie J.A."/>
            <person name="Ng W.-L."/>
            <person name="Kazmierczak K.M."/>
            <person name="Andrzejewski T.M."/>
            <person name="Davidsen T.M."/>
            <person name="Wayne K.J."/>
            <person name="Tettelin H."/>
            <person name="Glass J.I."/>
            <person name="Rusch D."/>
            <person name="Podicherti R."/>
            <person name="Tsui H.-C.T."/>
            <person name="Winkler M.E."/>
        </authorList>
    </citation>
    <scope>NUCLEOTIDE SEQUENCE</scope>
</reference>
<dbReference type="AlphaFoldDB" id="A0A382VBV3"/>
<protein>
    <submittedName>
        <fullName evidence="1">Uncharacterized protein</fullName>
    </submittedName>
</protein>
<evidence type="ECO:0000313" key="1">
    <source>
        <dbReference type="EMBL" id="SVD43361.1"/>
    </source>
</evidence>
<sequence length="98" mass="10814">MLASQRSSCGAWEAYQINNLSIDKVGIRILTTNEKICQAAQWGMWITLAEIFSETTNDSLPTLGVVLPKRPFSTLWGTFPPLDGLTTIAADKVKLMAR</sequence>
<accession>A0A382VBV3</accession>